<evidence type="ECO:0000259" key="1">
    <source>
        <dbReference type="Pfam" id="PF00700"/>
    </source>
</evidence>
<comment type="caution">
    <text evidence="2">The sequence shown here is derived from an EMBL/GenBank/DDBJ whole genome shotgun (WGS) entry which is preliminary data.</text>
</comment>
<dbReference type="SUPFAM" id="SSF64518">
    <property type="entry name" value="Phase 1 flagellin"/>
    <property type="match status" value="1"/>
</dbReference>
<dbReference type="Proteomes" id="UP000027471">
    <property type="component" value="Unassembled WGS sequence"/>
</dbReference>
<protein>
    <recommendedName>
        <fullName evidence="1">Flagellin C-terminal domain-containing protein</fullName>
    </recommendedName>
</protein>
<name>A0A074K0L5_9RHOB</name>
<gene>
    <name evidence="2" type="ORF">DT23_09485</name>
</gene>
<sequence length="337" mass="34831">MNYVSVGDMAQSFQLRQHNTQLKTTLSQLSQEVASGIKQDIGAAVAGDFSSLSGINRSLSMMDSYNVVTTEAALTTDTMQETLGVISSLSEDSATTLLSAATNSSPTLIDVTAANAAVKFDTLISALNTNVAGRYVFSGAATDTAPLADPADILSALKTEISGATSAEDAITLIDSWFSAPAGGGGFIDTAYRGDDSLGLSFRIADGETTSIDSSASDPRIRDVIKGFAIASLMADGLFGGDQGARSTLSVAAGERILSGNSSLTGLAAEIGSKQGKIADAQTRNQAESTSLKLARTELISADPYESATALEAVSTQLETLYTLTSRLSRLSLADYI</sequence>
<dbReference type="AlphaFoldDB" id="A0A074K0L5"/>
<dbReference type="OrthoDB" id="7312911at2"/>
<dbReference type="RefSeq" id="WP_038127909.1">
    <property type="nucleotide sequence ID" value="NZ_AUNB01000002.1"/>
</dbReference>
<feature type="domain" description="Flagellin C-terminal" evidence="1">
    <location>
        <begin position="263"/>
        <end position="336"/>
    </location>
</feature>
<proteinExistence type="predicted"/>
<dbReference type="InterPro" id="IPR046358">
    <property type="entry name" value="Flagellin_C"/>
</dbReference>
<keyword evidence="3" id="KW-1185">Reference proteome</keyword>
<dbReference type="Pfam" id="PF00700">
    <property type="entry name" value="Flagellin_C"/>
    <property type="match status" value="1"/>
</dbReference>
<evidence type="ECO:0000313" key="3">
    <source>
        <dbReference type="Proteomes" id="UP000027471"/>
    </source>
</evidence>
<dbReference type="STRING" id="1353528.DT23_09485"/>
<accession>A0A074K0L5</accession>
<reference evidence="2 3" key="1">
    <citation type="journal article" date="2015" name="Antonie Van Leeuwenhoek">
        <title>Thioclava indica sp. nov., isolated from surface seawater of the Indian Ocean.</title>
        <authorList>
            <person name="Liu Y."/>
            <person name="Lai Q."/>
            <person name="Du J."/>
            <person name="Xu H."/>
            <person name="Jiang L."/>
            <person name="Shao Z."/>
        </authorList>
    </citation>
    <scope>NUCLEOTIDE SEQUENCE [LARGE SCALE GENOMIC DNA]</scope>
    <source>
        <strain evidence="2 3">DT23-4</strain>
    </source>
</reference>
<evidence type="ECO:0000313" key="2">
    <source>
        <dbReference type="EMBL" id="KEO61313.1"/>
    </source>
</evidence>
<organism evidence="2 3">
    <name type="scientific">Thioclava indica</name>
    <dbReference type="NCBI Taxonomy" id="1353528"/>
    <lineage>
        <taxon>Bacteria</taxon>
        <taxon>Pseudomonadati</taxon>
        <taxon>Pseudomonadota</taxon>
        <taxon>Alphaproteobacteria</taxon>
        <taxon>Rhodobacterales</taxon>
        <taxon>Paracoccaceae</taxon>
        <taxon>Thioclava</taxon>
    </lineage>
</organism>
<dbReference type="eggNOG" id="COG1344">
    <property type="taxonomic scope" value="Bacteria"/>
</dbReference>
<dbReference type="EMBL" id="AUNB01000002">
    <property type="protein sequence ID" value="KEO61313.1"/>
    <property type="molecule type" value="Genomic_DNA"/>
</dbReference>